<evidence type="ECO:0000256" key="4">
    <source>
        <dbReference type="ARBA" id="ARBA00022989"/>
    </source>
</evidence>
<feature type="transmembrane region" description="Helical" evidence="6">
    <location>
        <begin position="109"/>
        <end position="127"/>
    </location>
</feature>
<proteinExistence type="predicted"/>
<keyword evidence="9" id="KW-1185">Reference proteome</keyword>
<feature type="transmembrane region" description="Helical" evidence="6">
    <location>
        <begin position="80"/>
        <end position="97"/>
    </location>
</feature>
<feature type="transmembrane region" description="Helical" evidence="6">
    <location>
        <begin position="53"/>
        <end position="73"/>
    </location>
</feature>
<evidence type="ECO:0000256" key="1">
    <source>
        <dbReference type="ARBA" id="ARBA00004651"/>
    </source>
</evidence>
<accession>F0T229</accession>
<dbReference type="PANTHER" id="PTHR33545:SF9">
    <property type="entry name" value="UPF0750 MEMBRANE PROTEIN YITE"/>
    <property type="match status" value="1"/>
</dbReference>
<dbReference type="PANTHER" id="PTHR33545">
    <property type="entry name" value="UPF0750 MEMBRANE PROTEIN YITT-RELATED"/>
    <property type="match status" value="1"/>
</dbReference>
<protein>
    <recommendedName>
        <fullName evidence="7">DUF2179 domain-containing protein</fullName>
    </recommendedName>
</protein>
<evidence type="ECO:0000256" key="2">
    <source>
        <dbReference type="ARBA" id="ARBA00022475"/>
    </source>
</evidence>
<evidence type="ECO:0000313" key="8">
    <source>
        <dbReference type="EMBL" id="ADY56373.1"/>
    </source>
</evidence>
<dbReference type="eggNOG" id="COG1284">
    <property type="taxonomic scope" value="Bacteria"/>
</dbReference>
<keyword evidence="3 6" id="KW-0812">Transmembrane</keyword>
<dbReference type="Pfam" id="PF10035">
    <property type="entry name" value="DUF2179"/>
    <property type="match status" value="1"/>
</dbReference>
<organism evidence="8 9">
    <name type="scientific">Syntrophobotulus glycolicus (strain DSM 8271 / FlGlyR)</name>
    <dbReference type="NCBI Taxonomy" id="645991"/>
    <lineage>
        <taxon>Bacteria</taxon>
        <taxon>Bacillati</taxon>
        <taxon>Bacillota</taxon>
        <taxon>Clostridia</taxon>
        <taxon>Eubacteriales</taxon>
        <taxon>Desulfitobacteriaceae</taxon>
        <taxon>Syntrophobotulus</taxon>
    </lineage>
</organism>
<keyword evidence="4 6" id="KW-1133">Transmembrane helix</keyword>
<feature type="transmembrane region" description="Helical" evidence="6">
    <location>
        <begin position="147"/>
        <end position="170"/>
    </location>
</feature>
<feature type="transmembrane region" description="Helical" evidence="6">
    <location>
        <begin position="15"/>
        <end position="33"/>
    </location>
</feature>
<dbReference type="Gene3D" id="3.30.70.120">
    <property type="match status" value="1"/>
</dbReference>
<dbReference type="AlphaFoldDB" id="F0T229"/>
<dbReference type="InterPro" id="IPR051461">
    <property type="entry name" value="UPF0750_membrane"/>
</dbReference>
<dbReference type="KEGG" id="sgy:Sgly_2080"/>
<dbReference type="Pfam" id="PF02588">
    <property type="entry name" value="YitT_membrane"/>
    <property type="match status" value="1"/>
</dbReference>
<keyword evidence="5 6" id="KW-0472">Membrane</keyword>
<evidence type="ECO:0000259" key="7">
    <source>
        <dbReference type="Pfam" id="PF10035"/>
    </source>
</evidence>
<dbReference type="OrthoDB" id="9779786at2"/>
<dbReference type="EMBL" id="CP002547">
    <property type="protein sequence ID" value="ADY56373.1"/>
    <property type="molecule type" value="Genomic_DNA"/>
</dbReference>
<dbReference type="PIRSF" id="PIRSF006483">
    <property type="entry name" value="Membrane_protein_YitT"/>
    <property type="match status" value="1"/>
</dbReference>
<evidence type="ECO:0000256" key="3">
    <source>
        <dbReference type="ARBA" id="ARBA00022692"/>
    </source>
</evidence>
<feature type="domain" description="DUF2179" evidence="7">
    <location>
        <begin position="222"/>
        <end position="276"/>
    </location>
</feature>
<dbReference type="InterPro" id="IPR015867">
    <property type="entry name" value="N-reg_PII/ATP_PRibTrfase_C"/>
</dbReference>
<evidence type="ECO:0000313" key="9">
    <source>
        <dbReference type="Proteomes" id="UP000007488"/>
    </source>
</evidence>
<sequence length="285" mass="31094">MTILLKVWKVFKQSLGILIGAVIVATSINIFIISNKIADGGITGIAIILHYLFRWDTGLAIFIINIPLFMLGYKIIGRRMLLNSILGVTALSVSLKFTSQLPAVTDNQLLASIFGGLVTGIGMGIIFRFHGSLGGTDILALILTKRISFSVGQILLGMDALILLCAAIIFEPEMGMFAMIYAYTAARVIDLVQVGLDYSKSVMVITDKPEQIAEDIILNLERGVTYFQAEGAYSKQDKKVVYSIVNRTQLSQLKDIIHQHDPQAFVAIGEVAEVVGEGFSAWKGH</sequence>
<dbReference type="HOGENOM" id="CLU_063199_1_1_9"/>
<dbReference type="Proteomes" id="UP000007488">
    <property type="component" value="Chromosome"/>
</dbReference>
<evidence type="ECO:0000256" key="6">
    <source>
        <dbReference type="SAM" id="Phobius"/>
    </source>
</evidence>
<dbReference type="CDD" id="cd16380">
    <property type="entry name" value="YitT_C"/>
    <property type="match status" value="1"/>
</dbReference>
<dbReference type="InterPro" id="IPR019264">
    <property type="entry name" value="DUF2179"/>
</dbReference>
<gene>
    <name evidence="8" type="ordered locus">Sgly_2080</name>
</gene>
<dbReference type="InterPro" id="IPR003740">
    <property type="entry name" value="YitT"/>
</dbReference>
<keyword evidence="2" id="KW-1003">Cell membrane</keyword>
<dbReference type="GO" id="GO:0005886">
    <property type="term" value="C:plasma membrane"/>
    <property type="evidence" value="ECO:0007669"/>
    <property type="project" value="UniProtKB-SubCell"/>
</dbReference>
<comment type="subcellular location">
    <subcellularLocation>
        <location evidence="1">Cell membrane</location>
        <topology evidence="1">Multi-pass membrane protein</topology>
    </subcellularLocation>
</comment>
<evidence type="ECO:0000256" key="5">
    <source>
        <dbReference type="ARBA" id="ARBA00023136"/>
    </source>
</evidence>
<reference evidence="9" key="2">
    <citation type="submission" date="2011-02" db="EMBL/GenBank/DDBJ databases">
        <title>The complete genome of Syntrophobotulus glycolicus DSM 8271.</title>
        <authorList>
            <person name="Lucas S."/>
            <person name="Copeland A."/>
            <person name="Lapidus A."/>
            <person name="Bruce D."/>
            <person name="Goodwin L."/>
            <person name="Pitluck S."/>
            <person name="Kyrpides N."/>
            <person name="Mavromatis K."/>
            <person name="Pagani I."/>
            <person name="Ivanova N."/>
            <person name="Mikhailova N."/>
            <person name="Chertkov O."/>
            <person name="Held B."/>
            <person name="Detter J.C."/>
            <person name="Tapia R."/>
            <person name="Han C."/>
            <person name="Land M."/>
            <person name="Hauser L."/>
            <person name="Markowitz V."/>
            <person name="Cheng J.-F."/>
            <person name="Hugenholtz P."/>
            <person name="Woyke T."/>
            <person name="Wu D."/>
            <person name="Spring S."/>
            <person name="Schroeder M."/>
            <person name="Brambilla E."/>
            <person name="Klenk H.-P."/>
            <person name="Eisen J.A."/>
        </authorList>
    </citation>
    <scope>NUCLEOTIDE SEQUENCE [LARGE SCALE GENOMIC DNA]</scope>
    <source>
        <strain evidence="9">DSM 8271 / FlGlyR</strain>
    </source>
</reference>
<dbReference type="RefSeq" id="WP_013625240.1">
    <property type="nucleotide sequence ID" value="NC_015172.1"/>
</dbReference>
<name>F0T229_SYNGF</name>
<reference evidence="8 9" key="1">
    <citation type="journal article" date="2011" name="Stand. Genomic Sci.">
        <title>Complete genome sequence of Syntrophobotulus glycolicus type strain (FlGlyR).</title>
        <authorList>
            <person name="Han C."/>
            <person name="Mwirichia R."/>
            <person name="Chertkov O."/>
            <person name="Held B."/>
            <person name="Lapidus A."/>
            <person name="Nolan M."/>
            <person name="Lucas S."/>
            <person name="Hammon N."/>
            <person name="Deshpande S."/>
            <person name="Cheng J.F."/>
            <person name="Tapia R."/>
            <person name="Goodwin L."/>
            <person name="Pitluck S."/>
            <person name="Huntemann M."/>
            <person name="Liolios K."/>
            <person name="Ivanova N."/>
            <person name="Pagani I."/>
            <person name="Mavromatis K."/>
            <person name="Ovchinikova G."/>
            <person name="Pati A."/>
            <person name="Chen A."/>
            <person name="Palaniappan K."/>
            <person name="Land M."/>
            <person name="Hauser L."/>
            <person name="Brambilla E.M."/>
            <person name="Rohde M."/>
            <person name="Spring S."/>
            <person name="Sikorski J."/>
            <person name="Goker M."/>
            <person name="Woyke T."/>
            <person name="Bristow J."/>
            <person name="Eisen J.A."/>
            <person name="Markowitz V."/>
            <person name="Hugenholtz P."/>
            <person name="Kyrpides N.C."/>
            <person name="Klenk H.P."/>
            <person name="Detter J.C."/>
        </authorList>
    </citation>
    <scope>NUCLEOTIDE SEQUENCE [LARGE SCALE GENOMIC DNA]</scope>
    <source>
        <strain evidence="9">DSM 8271 / FlGlyR</strain>
    </source>
</reference>